<dbReference type="GO" id="GO:0000160">
    <property type="term" value="P:phosphorelay signal transduction system"/>
    <property type="evidence" value="ECO:0007669"/>
    <property type="project" value="InterPro"/>
</dbReference>
<name>A0AA41R151_9BACT</name>
<reference evidence="4" key="1">
    <citation type="submission" date="2022-04" db="EMBL/GenBank/DDBJ databases">
        <title>Desulfatitalea alkaliphila sp. nov., a novel anaerobic sulfate-reducing bacterium isolated from terrestrial mud volcano, Taman Peninsula, Russia.</title>
        <authorList>
            <person name="Khomyakova M.A."/>
            <person name="Merkel A.Y."/>
            <person name="Slobodkin A.I."/>
        </authorList>
    </citation>
    <scope>NUCLEOTIDE SEQUENCE</scope>
    <source>
        <strain evidence="4">M08but</strain>
    </source>
</reference>
<evidence type="ECO:0000259" key="3">
    <source>
        <dbReference type="PROSITE" id="PS50110"/>
    </source>
</evidence>
<proteinExistence type="predicted"/>
<feature type="modified residue" description="4-aspartylphosphate" evidence="2">
    <location>
        <position position="53"/>
    </location>
</feature>
<evidence type="ECO:0000313" key="5">
    <source>
        <dbReference type="Proteomes" id="UP001165427"/>
    </source>
</evidence>
<dbReference type="InterPro" id="IPR050595">
    <property type="entry name" value="Bact_response_regulator"/>
</dbReference>
<dbReference type="InterPro" id="IPR054815">
    <property type="entry name" value="DVU0259-like"/>
</dbReference>
<keyword evidence="5" id="KW-1185">Reference proteome</keyword>
<accession>A0AA41R151</accession>
<dbReference type="PROSITE" id="PS50110">
    <property type="entry name" value="RESPONSE_REGULATORY"/>
    <property type="match status" value="1"/>
</dbReference>
<dbReference type="CDD" id="cd00156">
    <property type="entry name" value="REC"/>
    <property type="match status" value="1"/>
</dbReference>
<evidence type="ECO:0000313" key="4">
    <source>
        <dbReference type="EMBL" id="MCJ8500419.1"/>
    </source>
</evidence>
<dbReference type="SMART" id="SM00448">
    <property type="entry name" value="REC"/>
    <property type="match status" value="1"/>
</dbReference>
<comment type="caution">
    <text evidence="4">The sequence shown here is derived from an EMBL/GenBank/DDBJ whole genome shotgun (WGS) entry which is preliminary data.</text>
</comment>
<dbReference type="SUPFAM" id="SSF52172">
    <property type="entry name" value="CheY-like"/>
    <property type="match status" value="1"/>
</dbReference>
<dbReference type="InterPro" id="IPR011006">
    <property type="entry name" value="CheY-like_superfamily"/>
</dbReference>
<protein>
    <submittedName>
        <fullName evidence="4">Response regulator</fullName>
    </submittedName>
</protein>
<sequence>MSKKILIIDDDPVILKYLQALFEDNGYTVFTAANSAEGLDLVKAEKPDLITLDLEMPGEWGPRFYRKLRQDKALRDTPVLVISGIDGDHAIKDAVAFVAKPFDPDKVLGIVKRTIG</sequence>
<dbReference type="Proteomes" id="UP001165427">
    <property type="component" value="Unassembled WGS sequence"/>
</dbReference>
<dbReference type="PANTHER" id="PTHR44591">
    <property type="entry name" value="STRESS RESPONSE REGULATOR PROTEIN 1"/>
    <property type="match status" value="1"/>
</dbReference>
<dbReference type="InterPro" id="IPR001789">
    <property type="entry name" value="Sig_transdc_resp-reg_receiver"/>
</dbReference>
<organism evidence="4 5">
    <name type="scientific">Desulfatitalea alkaliphila</name>
    <dbReference type="NCBI Taxonomy" id="2929485"/>
    <lineage>
        <taxon>Bacteria</taxon>
        <taxon>Pseudomonadati</taxon>
        <taxon>Thermodesulfobacteriota</taxon>
        <taxon>Desulfobacteria</taxon>
        <taxon>Desulfobacterales</taxon>
        <taxon>Desulfosarcinaceae</taxon>
        <taxon>Desulfatitalea</taxon>
    </lineage>
</organism>
<dbReference type="AlphaFoldDB" id="A0AA41R151"/>
<feature type="domain" description="Response regulatory" evidence="3">
    <location>
        <begin position="4"/>
        <end position="115"/>
    </location>
</feature>
<dbReference type="EMBL" id="JALJRB010000006">
    <property type="protein sequence ID" value="MCJ8500419.1"/>
    <property type="molecule type" value="Genomic_DNA"/>
</dbReference>
<gene>
    <name evidence="4" type="ORF">MRX98_07525</name>
</gene>
<dbReference type="NCBIfam" id="NF045717">
    <property type="entry name" value="DVU0259_DivK"/>
    <property type="match status" value="1"/>
</dbReference>
<dbReference type="Gene3D" id="3.40.50.2300">
    <property type="match status" value="1"/>
</dbReference>
<keyword evidence="1 2" id="KW-0597">Phosphoprotein</keyword>
<dbReference type="Pfam" id="PF00072">
    <property type="entry name" value="Response_reg"/>
    <property type="match status" value="1"/>
</dbReference>
<dbReference type="RefSeq" id="WP_246904734.1">
    <property type="nucleotide sequence ID" value="NZ_JALJRB010000006.1"/>
</dbReference>
<evidence type="ECO:0000256" key="2">
    <source>
        <dbReference type="PROSITE-ProRule" id="PRU00169"/>
    </source>
</evidence>
<dbReference type="PANTHER" id="PTHR44591:SF3">
    <property type="entry name" value="RESPONSE REGULATORY DOMAIN-CONTAINING PROTEIN"/>
    <property type="match status" value="1"/>
</dbReference>
<evidence type="ECO:0000256" key="1">
    <source>
        <dbReference type="ARBA" id="ARBA00022553"/>
    </source>
</evidence>